<organism evidence="1">
    <name type="scientific">marine sediment metagenome</name>
    <dbReference type="NCBI Taxonomy" id="412755"/>
    <lineage>
        <taxon>unclassified sequences</taxon>
        <taxon>metagenomes</taxon>
        <taxon>ecological metagenomes</taxon>
    </lineage>
</organism>
<name>A0A0F9KY86_9ZZZZ</name>
<accession>A0A0F9KY86</accession>
<evidence type="ECO:0000313" key="1">
    <source>
        <dbReference type="EMBL" id="KKM20440.1"/>
    </source>
</evidence>
<reference evidence="1" key="1">
    <citation type="journal article" date="2015" name="Nature">
        <title>Complex archaea that bridge the gap between prokaryotes and eukaryotes.</title>
        <authorList>
            <person name="Spang A."/>
            <person name="Saw J.H."/>
            <person name="Jorgensen S.L."/>
            <person name="Zaremba-Niedzwiedzka K."/>
            <person name="Martijn J."/>
            <person name="Lind A.E."/>
            <person name="van Eijk R."/>
            <person name="Schleper C."/>
            <person name="Guy L."/>
            <person name="Ettema T.J."/>
        </authorList>
    </citation>
    <scope>NUCLEOTIDE SEQUENCE</scope>
</reference>
<proteinExistence type="predicted"/>
<gene>
    <name evidence="1" type="ORF">LCGC14_1645400</name>
</gene>
<comment type="caution">
    <text evidence="1">The sequence shown here is derived from an EMBL/GenBank/DDBJ whole genome shotgun (WGS) entry which is preliminary data.</text>
</comment>
<dbReference type="EMBL" id="LAZR01013765">
    <property type="protein sequence ID" value="KKM20440.1"/>
    <property type="molecule type" value="Genomic_DNA"/>
</dbReference>
<sequence>MPSHDIKEDHSVCGHKWITYKYPHTRHQCRHDRDHIVEVPGTKHVCRCGDEVS</sequence>
<dbReference type="AlphaFoldDB" id="A0A0F9KY86"/>
<protein>
    <submittedName>
        <fullName evidence="1">Uncharacterized protein</fullName>
    </submittedName>
</protein>